<dbReference type="Pfam" id="PF00563">
    <property type="entry name" value="EAL"/>
    <property type="match status" value="1"/>
</dbReference>
<dbReference type="AlphaFoldDB" id="A0AAU7NU55"/>
<dbReference type="SMART" id="SM00052">
    <property type="entry name" value="EAL"/>
    <property type="match status" value="1"/>
</dbReference>
<dbReference type="CDD" id="cd01948">
    <property type="entry name" value="EAL"/>
    <property type="match status" value="1"/>
</dbReference>
<dbReference type="InterPro" id="IPR052155">
    <property type="entry name" value="Biofilm_reg_signaling"/>
</dbReference>
<evidence type="ECO:0000256" key="3">
    <source>
        <dbReference type="ARBA" id="ARBA00022692"/>
    </source>
</evidence>
<dbReference type="Gene3D" id="3.30.450.350">
    <property type="entry name" value="CHASE domain"/>
    <property type="match status" value="1"/>
</dbReference>
<dbReference type="InterPro" id="IPR000700">
    <property type="entry name" value="PAS-assoc_C"/>
</dbReference>
<feature type="transmembrane region" description="Helical" evidence="7">
    <location>
        <begin position="342"/>
        <end position="363"/>
    </location>
</feature>
<feature type="compositionally biased region" description="Basic residues" evidence="6">
    <location>
        <begin position="1"/>
        <end position="11"/>
    </location>
</feature>
<dbReference type="NCBIfam" id="TIGR00229">
    <property type="entry name" value="sensory_box"/>
    <property type="match status" value="2"/>
</dbReference>
<keyword evidence="5 7" id="KW-0472">Membrane</keyword>
<dbReference type="Gene3D" id="2.10.70.100">
    <property type="match status" value="1"/>
</dbReference>
<keyword evidence="14" id="KW-1185">Reference proteome</keyword>
<feature type="domain" description="GGDEF" evidence="12">
    <location>
        <begin position="664"/>
        <end position="797"/>
    </location>
</feature>
<dbReference type="PANTHER" id="PTHR44757">
    <property type="entry name" value="DIGUANYLATE CYCLASE DGCP"/>
    <property type="match status" value="1"/>
</dbReference>
<dbReference type="InterPro" id="IPR035965">
    <property type="entry name" value="PAS-like_dom_sf"/>
</dbReference>
<dbReference type="Pfam" id="PF03924">
    <property type="entry name" value="CHASE"/>
    <property type="match status" value="1"/>
</dbReference>
<dbReference type="Pfam" id="PF13426">
    <property type="entry name" value="PAS_9"/>
    <property type="match status" value="1"/>
</dbReference>
<feature type="domain" description="PAC" evidence="9">
    <location>
        <begin position="458"/>
        <end position="510"/>
    </location>
</feature>
<keyword evidence="4 7" id="KW-1133">Transmembrane helix</keyword>
<dbReference type="GO" id="GO:0007165">
    <property type="term" value="P:signal transduction"/>
    <property type="evidence" value="ECO:0007669"/>
    <property type="project" value="UniProtKB-ARBA"/>
</dbReference>
<gene>
    <name evidence="13" type="ORF">Q9L42_019375</name>
</gene>
<name>A0AAU7NU55_9GAMM</name>
<dbReference type="InterPro" id="IPR001633">
    <property type="entry name" value="EAL_dom"/>
</dbReference>
<evidence type="ECO:0000313" key="14">
    <source>
        <dbReference type="Proteomes" id="UP001225378"/>
    </source>
</evidence>
<dbReference type="InterPro" id="IPR006189">
    <property type="entry name" value="CHASE_dom"/>
</dbReference>
<proteinExistence type="predicted"/>
<dbReference type="Pfam" id="PF00990">
    <property type="entry name" value="GGDEF"/>
    <property type="match status" value="1"/>
</dbReference>
<dbReference type="Gene3D" id="1.20.120.30">
    <property type="entry name" value="Aspartate receptor, ligand-binding domain"/>
    <property type="match status" value="1"/>
</dbReference>
<dbReference type="SMART" id="SM00267">
    <property type="entry name" value="GGDEF"/>
    <property type="match status" value="1"/>
</dbReference>
<dbReference type="PROSITE" id="PS50887">
    <property type="entry name" value="GGDEF"/>
    <property type="match status" value="1"/>
</dbReference>
<dbReference type="KEGG" id="mech:Q9L42_019375"/>
<dbReference type="SUPFAM" id="SSF141868">
    <property type="entry name" value="EAL domain-like"/>
    <property type="match status" value="1"/>
</dbReference>
<evidence type="ECO:0000256" key="7">
    <source>
        <dbReference type="SAM" id="Phobius"/>
    </source>
</evidence>
<dbReference type="SMART" id="SM01079">
    <property type="entry name" value="CHASE"/>
    <property type="match status" value="1"/>
</dbReference>
<dbReference type="SMART" id="SM00086">
    <property type="entry name" value="PAC"/>
    <property type="match status" value="2"/>
</dbReference>
<dbReference type="InterPro" id="IPR000014">
    <property type="entry name" value="PAS"/>
</dbReference>
<dbReference type="InterPro" id="IPR001610">
    <property type="entry name" value="PAC"/>
</dbReference>
<dbReference type="InterPro" id="IPR029787">
    <property type="entry name" value="Nucleotide_cyclase"/>
</dbReference>
<evidence type="ECO:0000256" key="6">
    <source>
        <dbReference type="SAM" id="MobiDB-lite"/>
    </source>
</evidence>
<dbReference type="Pfam" id="PF08447">
    <property type="entry name" value="PAS_3"/>
    <property type="match status" value="1"/>
</dbReference>
<dbReference type="NCBIfam" id="TIGR00254">
    <property type="entry name" value="GGDEF"/>
    <property type="match status" value="1"/>
</dbReference>
<dbReference type="FunFam" id="3.30.70.270:FF:000001">
    <property type="entry name" value="Diguanylate cyclase domain protein"/>
    <property type="match status" value="1"/>
</dbReference>
<dbReference type="Proteomes" id="UP001225378">
    <property type="component" value="Chromosome"/>
</dbReference>
<dbReference type="InterPro" id="IPR042240">
    <property type="entry name" value="CHASE_sf"/>
</dbReference>
<accession>A0AAU7NU55</accession>
<dbReference type="PANTHER" id="PTHR44757:SF2">
    <property type="entry name" value="BIOFILM ARCHITECTURE MAINTENANCE PROTEIN MBAA"/>
    <property type="match status" value="1"/>
</dbReference>
<dbReference type="CDD" id="cd00130">
    <property type="entry name" value="PAS"/>
    <property type="match status" value="2"/>
</dbReference>
<organism evidence="13 14">
    <name type="scientific">Methylomarinum roseum</name>
    <dbReference type="NCBI Taxonomy" id="3067653"/>
    <lineage>
        <taxon>Bacteria</taxon>
        <taxon>Pseudomonadati</taxon>
        <taxon>Pseudomonadota</taxon>
        <taxon>Gammaproteobacteria</taxon>
        <taxon>Methylococcales</taxon>
        <taxon>Methylococcaceae</taxon>
        <taxon>Methylomarinum</taxon>
    </lineage>
</organism>
<dbReference type="PROSITE" id="PS50113">
    <property type="entry name" value="PAC"/>
    <property type="match status" value="2"/>
</dbReference>
<feature type="domain" description="CHASE" evidence="10">
    <location>
        <begin position="166"/>
        <end position="325"/>
    </location>
</feature>
<dbReference type="SUPFAM" id="SSF55785">
    <property type="entry name" value="PYP-like sensor domain (PAS domain)"/>
    <property type="match status" value="2"/>
</dbReference>
<dbReference type="PROSITE" id="PS50883">
    <property type="entry name" value="EAL"/>
    <property type="match status" value="1"/>
</dbReference>
<evidence type="ECO:0000256" key="4">
    <source>
        <dbReference type="ARBA" id="ARBA00022989"/>
    </source>
</evidence>
<feature type="domain" description="EAL" evidence="11">
    <location>
        <begin position="806"/>
        <end position="1060"/>
    </location>
</feature>
<evidence type="ECO:0000313" key="13">
    <source>
        <dbReference type="EMBL" id="XBS20480.1"/>
    </source>
</evidence>
<dbReference type="InterPro" id="IPR013655">
    <property type="entry name" value="PAS_fold_3"/>
</dbReference>
<feature type="region of interest" description="Disordered" evidence="6">
    <location>
        <begin position="1"/>
        <end position="26"/>
    </location>
</feature>
<sequence>MSHSSKTRKSTKPQTHSIHNAKHAGGKKRKSIADIFHNEVTAWFILIISLCITAAGWHIANHYVQKRATERFYFEGEDARQRILKRMLDYEQVLRGGVALFHTLQRTPTREEWHRYVSSLDIQTYFPGIQGIGVTLMLKPSELQPHIDAIRQEGFSNYTVKPQGKRDNYSAIVYLEPFDWRNRRAFGYDMYSNPMRREAMERARDTGLPSLSGRVTLVQETKDDVQAGFLVYLPIYRKEMPLDTVEQRRQALTGFVYSPFRMNDLMSGILGTDTPNVGFELYDGVSSQDMATLLYDSDPVWDNQQAPAHQIQSQIELPGRTWTARFHSRPAFTEAMSSNQPILIAIGGLVVDLLLFTIIWSLAGERSRVQSKAEAMTVDLRNLSQRLDLAQESAGIGTWDLDLTNNHLLWDVRMFKLYGMSPENFTHNLDCWSSCLHPNDFPRVESEFKRSIATGEKFKSSFRISLGNGEIRVLEAHATLLQDSGGKPVRMVGINSDITERRRNEEKLMLAANVFEHAHEGIMITDENERIIDVNPTFCELTGYSKNEIIGETPRMLQSGRQEKAFYQHMWQEIKTSGFWQGEIWNRRKNGELYAELLSISTIRELGEQSYRYVAIFSDITKLKHQQEKLIRLAHYDALTQLPNRVLLADHLNKAMAQARRSGLVLAVCYLDLDGFKPVNDNYGHDVGDQLLVKVAERLNDHMRASDSVSRLGGDEFVLLLNNLEGVEECDHALQRLMERMTATYHVDDKRILVSASIGVTLFPWDDVDADTLLRHADQAMYRAKENGRNRYQIFDPERDRQVRAHREALNRIEQALQNQEFVLYYQPKVDMRRGKVLGAEALLRWLHPEQGLLPPGKFLPIAEESDFSIQLGEWVLNEALRQLTLWKENGLNTTVSVNISGRHFQKENFAEKLMALLTRYPLVKPSQLELEVLESSALEDIDSVSQVISACRAMGIPVAIDDFGTGYSSLTYLKRLPADTLKIDQSFIRNMLVDIEDLTIVEGIIGLSHAFRRKVIAEGIESEEHGVFLLRLGCELGQGYGIARPMPAEEFPHWASNYHNVSSWQHTAQFHWSRQDFPLFTAELIYRRWINDLSASINAGTKLIPPPELDSKRCRFGLWYYNEGSARYGNLPTFKALEPIHEKIHRHAAYLVALEKSGRPNLVKEELKRLNAMHLDITKSLSKLQMEFAEKADAHYKALERS</sequence>
<evidence type="ECO:0000259" key="11">
    <source>
        <dbReference type="PROSITE" id="PS50883"/>
    </source>
</evidence>
<dbReference type="InterPro" id="IPR035919">
    <property type="entry name" value="EAL_sf"/>
</dbReference>
<dbReference type="RefSeq" id="WP_349431643.1">
    <property type="nucleotide sequence ID" value="NZ_CP157743.1"/>
</dbReference>
<evidence type="ECO:0000256" key="5">
    <source>
        <dbReference type="ARBA" id="ARBA00023136"/>
    </source>
</evidence>
<dbReference type="SMART" id="SM00091">
    <property type="entry name" value="PAS"/>
    <property type="match status" value="2"/>
</dbReference>
<dbReference type="Pfam" id="PF13682">
    <property type="entry name" value="CZB"/>
    <property type="match status" value="1"/>
</dbReference>
<evidence type="ECO:0000256" key="1">
    <source>
        <dbReference type="ARBA" id="ARBA00001946"/>
    </source>
</evidence>
<feature type="domain" description="PAC" evidence="9">
    <location>
        <begin position="580"/>
        <end position="632"/>
    </location>
</feature>
<comment type="subcellular location">
    <subcellularLocation>
        <location evidence="2">Membrane</location>
    </subcellularLocation>
</comment>
<protein>
    <submittedName>
        <fullName evidence="13">EAL domain-containing protein</fullName>
    </submittedName>
</protein>
<feature type="transmembrane region" description="Helical" evidence="7">
    <location>
        <begin position="40"/>
        <end position="60"/>
    </location>
</feature>
<feature type="domain" description="PAS" evidence="8">
    <location>
        <begin position="514"/>
        <end position="553"/>
    </location>
</feature>
<dbReference type="CDD" id="cd01949">
    <property type="entry name" value="GGDEF"/>
    <property type="match status" value="1"/>
</dbReference>
<dbReference type="InterPro" id="IPR000160">
    <property type="entry name" value="GGDEF_dom"/>
</dbReference>
<dbReference type="GO" id="GO:0003824">
    <property type="term" value="F:catalytic activity"/>
    <property type="evidence" value="ECO:0007669"/>
    <property type="project" value="UniProtKB-ARBA"/>
</dbReference>
<evidence type="ECO:0000256" key="2">
    <source>
        <dbReference type="ARBA" id="ARBA00004370"/>
    </source>
</evidence>
<comment type="cofactor">
    <cofactor evidence="1">
        <name>Mg(2+)</name>
        <dbReference type="ChEBI" id="CHEBI:18420"/>
    </cofactor>
</comment>
<keyword evidence="3 7" id="KW-0812">Transmembrane</keyword>
<dbReference type="GO" id="GO:0016020">
    <property type="term" value="C:membrane"/>
    <property type="evidence" value="ECO:0007669"/>
    <property type="project" value="UniProtKB-SubCell"/>
</dbReference>
<dbReference type="PROSITE" id="PS50839">
    <property type="entry name" value="CHASE"/>
    <property type="match status" value="1"/>
</dbReference>
<dbReference type="Gene3D" id="3.20.20.450">
    <property type="entry name" value="EAL domain"/>
    <property type="match status" value="1"/>
</dbReference>
<dbReference type="InterPro" id="IPR025991">
    <property type="entry name" value="Chemoreceptor_zinc-bind_dom"/>
</dbReference>
<dbReference type="EMBL" id="CP157743">
    <property type="protein sequence ID" value="XBS20480.1"/>
    <property type="molecule type" value="Genomic_DNA"/>
</dbReference>
<dbReference type="PROSITE" id="PS50112">
    <property type="entry name" value="PAS"/>
    <property type="match status" value="1"/>
</dbReference>
<evidence type="ECO:0000259" key="10">
    <source>
        <dbReference type="PROSITE" id="PS50839"/>
    </source>
</evidence>
<dbReference type="Gene3D" id="3.30.450.20">
    <property type="entry name" value="PAS domain"/>
    <property type="match status" value="2"/>
</dbReference>
<reference evidence="13 14" key="1">
    <citation type="journal article" date="2024" name="Microbiology">
        <title>Methylomarinum rosea sp. nov., a novel halophilic methanotrophic bacterium from the hypersaline Lake Elton.</title>
        <authorList>
            <person name="Suleimanov R.Z."/>
            <person name="Oshkin I.Y."/>
            <person name="Danilova O.V."/>
            <person name="Suzina N.E."/>
            <person name="Dedysh S.N."/>
        </authorList>
    </citation>
    <scope>NUCLEOTIDE SEQUENCE [LARGE SCALE GENOMIC DNA]</scope>
    <source>
        <strain evidence="13 14">Ch1-1</strain>
    </source>
</reference>
<evidence type="ECO:0000259" key="12">
    <source>
        <dbReference type="PROSITE" id="PS50887"/>
    </source>
</evidence>
<evidence type="ECO:0000259" key="8">
    <source>
        <dbReference type="PROSITE" id="PS50112"/>
    </source>
</evidence>
<evidence type="ECO:0000259" key="9">
    <source>
        <dbReference type="PROSITE" id="PS50113"/>
    </source>
</evidence>
<dbReference type="Gene3D" id="3.30.70.270">
    <property type="match status" value="1"/>
</dbReference>
<dbReference type="InterPro" id="IPR043128">
    <property type="entry name" value="Rev_trsase/Diguanyl_cyclase"/>
</dbReference>
<dbReference type="SUPFAM" id="SSF55073">
    <property type="entry name" value="Nucleotide cyclase"/>
    <property type="match status" value="1"/>
</dbReference>